<dbReference type="Gene3D" id="3.40.50.2000">
    <property type="entry name" value="Glycogen Phosphorylase B"/>
    <property type="match status" value="2"/>
</dbReference>
<name>A0A316EB08_9BACT</name>
<evidence type="ECO:0000313" key="2">
    <source>
        <dbReference type="EMBL" id="PWK26746.1"/>
    </source>
</evidence>
<keyword evidence="2" id="KW-0808">Transferase</keyword>
<proteinExistence type="predicted"/>
<dbReference type="AlphaFoldDB" id="A0A316EB08"/>
<dbReference type="PANTHER" id="PTHR45947">
    <property type="entry name" value="SULFOQUINOVOSYL TRANSFERASE SQD2"/>
    <property type="match status" value="1"/>
</dbReference>
<dbReference type="InterPro" id="IPR050194">
    <property type="entry name" value="Glycosyltransferase_grp1"/>
</dbReference>
<keyword evidence="3" id="KW-1185">Reference proteome</keyword>
<feature type="domain" description="Glycosyl transferase family 1" evidence="1">
    <location>
        <begin position="194"/>
        <end position="362"/>
    </location>
</feature>
<dbReference type="GO" id="GO:0016758">
    <property type="term" value="F:hexosyltransferase activity"/>
    <property type="evidence" value="ECO:0007669"/>
    <property type="project" value="TreeGrafter"/>
</dbReference>
<dbReference type="InterPro" id="IPR001296">
    <property type="entry name" value="Glyco_trans_1"/>
</dbReference>
<dbReference type="Proteomes" id="UP000245489">
    <property type="component" value="Unassembled WGS sequence"/>
</dbReference>
<organism evidence="2 3">
    <name type="scientific">Arcicella aurantiaca</name>
    <dbReference type="NCBI Taxonomy" id="591202"/>
    <lineage>
        <taxon>Bacteria</taxon>
        <taxon>Pseudomonadati</taxon>
        <taxon>Bacteroidota</taxon>
        <taxon>Cytophagia</taxon>
        <taxon>Cytophagales</taxon>
        <taxon>Flectobacillaceae</taxon>
        <taxon>Arcicella</taxon>
    </lineage>
</organism>
<accession>A0A316EB08</accession>
<protein>
    <submittedName>
        <fullName evidence="2">Glycosyltransferase involved in cell wall biosynthesis</fullName>
    </submittedName>
</protein>
<dbReference type="PANTHER" id="PTHR45947:SF3">
    <property type="entry name" value="SULFOQUINOVOSYL TRANSFERASE SQD2"/>
    <property type="match status" value="1"/>
</dbReference>
<dbReference type="EMBL" id="QGGO01000010">
    <property type="protein sequence ID" value="PWK26746.1"/>
    <property type="molecule type" value="Genomic_DNA"/>
</dbReference>
<evidence type="ECO:0000259" key="1">
    <source>
        <dbReference type="Pfam" id="PF00534"/>
    </source>
</evidence>
<dbReference type="RefSeq" id="WP_109742990.1">
    <property type="nucleotide sequence ID" value="NZ_QGGO01000010.1"/>
</dbReference>
<gene>
    <name evidence="2" type="ORF">LV89_02255</name>
</gene>
<comment type="caution">
    <text evidence="2">The sequence shown here is derived from an EMBL/GenBank/DDBJ whole genome shotgun (WGS) entry which is preliminary data.</text>
</comment>
<dbReference type="Pfam" id="PF00534">
    <property type="entry name" value="Glycos_transf_1"/>
    <property type="match status" value="1"/>
</dbReference>
<reference evidence="2 3" key="1">
    <citation type="submission" date="2018-05" db="EMBL/GenBank/DDBJ databases">
        <title>Genomic Encyclopedia of Archaeal and Bacterial Type Strains, Phase II (KMG-II): from individual species to whole genera.</title>
        <authorList>
            <person name="Goeker M."/>
        </authorList>
    </citation>
    <scope>NUCLEOTIDE SEQUENCE [LARGE SCALE GENOMIC DNA]</scope>
    <source>
        <strain evidence="2 3">DSM 22214</strain>
    </source>
</reference>
<dbReference type="OrthoDB" id="9790710at2"/>
<evidence type="ECO:0000313" key="3">
    <source>
        <dbReference type="Proteomes" id="UP000245489"/>
    </source>
</evidence>
<dbReference type="SUPFAM" id="SSF53756">
    <property type="entry name" value="UDP-Glycosyltransferase/glycogen phosphorylase"/>
    <property type="match status" value="1"/>
</dbReference>
<sequence length="386" mass="44402">MKIIAIHNTLWTHYKGDMYSRIYKRLEATNQYDFSVIHLATTEHGRSVLGNADLNEHQYPYEVLFDTDLEKVSSKSKTTHLLKRVIYHRPQLIYLNGYYDVSYWAVIVYAKTKGIKIIIDSESNEQSRERIWWKESLKKVILTQLDGYLCLGTKATEYLLKLGIKKEKILSTRNIGIANDKVSALYKTAYAQRNHTKERLNLPQFNFIYAGRFNPIKNLKMLIEAFGEISQTHPFSKQWGLILSGDGTEKEDLKALVQSKKLANIFFLPSCEWHEVPARYALADVAVLPSLFEPFGFLVNEALVYGMPIIVSNRCGSAYDLVKDGENGFVFEPTLKFELMEKMQTMMNQSDNLKTMGQKGQKLVEKFHPDAICEDIINAFDTVLKP</sequence>